<name>A0A7V7RNJ6_9BACI</name>
<comment type="caution">
    <text evidence="2">The sequence shown here is derived from an EMBL/GenBank/DDBJ whole genome shotgun (WGS) entry which is preliminary data.</text>
</comment>
<evidence type="ECO:0000313" key="3">
    <source>
        <dbReference type="Proteomes" id="UP000441354"/>
    </source>
</evidence>
<reference evidence="2 3" key="1">
    <citation type="journal article" date="2014" name="Arch. Microbiol.">
        <title>Bacillus mesophilum sp. nov., strain IITR-54T, a novel 4-chlorobiphenyl dechlorinating bacterium.</title>
        <authorList>
            <person name="Manickam N."/>
            <person name="Singh N.K."/>
            <person name="Bajaj A."/>
            <person name="Kumar R.M."/>
            <person name="Kaur G."/>
            <person name="Kaur N."/>
            <person name="Bala M."/>
            <person name="Kumar A."/>
            <person name="Mayilraj S."/>
        </authorList>
    </citation>
    <scope>NUCLEOTIDE SEQUENCE [LARGE SCALE GENOMIC DNA]</scope>
    <source>
        <strain evidence="2 3">IITR-54</strain>
    </source>
</reference>
<protein>
    <submittedName>
        <fullName evidence="2">Uncharacterized protein</fullName>
    </submittedName>
</protein>
<dbReference type="AlphaFoldDB" id="A0A7V7RNJ6"/>
<feature type="region of interest" description="Disordered" evidence="1">
    <location>
        <begin position="24"/>
        <end position="61"/>
    </location>
</feature>
<proteinExistence type="predicted"/>
<keyword evidence="3" id="KW-1185">Reference proteome</keyword>
<organism evidence="2 3">
    <name type="scientific">Bacillus mesophilum</name>
    <dbReference type="NCBI Taxonomy" id="1071718"/>
    <lineage>
        <taxon>Bacteria</taxon>
        <taxon>Bacillati</taxon>
        <taxon>Bacillota</taxon>
        <taxon>Bacilli</taxon>
        <taxon>Bacillales</taxon>
        <taxon>Bacillaceae</taxon>
        <taxon>Bacillus</taxon>
    </lineage>
</organism>
<evidence type="ECO:0000313" key="2">
    <source>
        <dbReference type="EMBL" id="KAB2334092.1"/>
    </source>
</evidence>
<dbReference type="EMBL" id="WBOT01000002">
    <property type="protein sequence ID" value="KAB2334092.1"/>
    <property type="molecule type" value="Genomic_DNA"/>
</dbReference>
<sequence>MRRINSYEYVKMLADCSGVVRDSCGRSGKVETPQVRMHRGGSTSTRGKRVPRSGKQPYVNP</sequence>
<accession>A0A7V7RNJ6</accession>
<evidence type="ECO:0000256" key="1">
    <source>
        <dbReference type="SAM" id="MobiDB-lite"/>
    </source>
</evidence>
<gene>
    <name evidence="2" type="ORF">F7732_08425</name>
</gene>
<dbReference type="Proteomes" id="UP000441354">
    <property type="component" value="Unassembled WGS sequence"/>
</dbReference>